<dbReference type="EMBL" id="WBVO01000005">
    <property type="protein sequence ID" value="KAB2810093.1"/>
    <property type="molecule type" value="Genomic_DNA"/>
</dbReference>
<feature type="domain" description="PKD/Chitinase" evidence="1">
    <location>
        <begin position="2060"/>
        <end position="2131"/>
    </location>
</feature>
<dbReference type="Proteomes" id="UP000468650">
    <property type="component" value="Unassembled WGS sequence"/>
</dbReference>
<dbReference type="Pfam" id="PF13585">
    <property type="entry name" value="CHU_C"/>
    <property type="match status" value="1"/>
</dbReference>
<keyword evidence="3" id="KW-1185">Reference proteome</keyword>
<feature type="domain" description="PKD/Chitinase" evidence="1">
    <location>
        <begin position="3372"/>
        <end position="3440"/>
    </location>
</feature>
<sequence length="3987" mass="399073">MKSLYSLPCKRRVWLLALTLVHVMAFGQIGWIYDPSSGTILDPNSDGWISASGGAIDTSVVIDESFDFEYPMIPMFHLTAEPPADLQGGNDCGKSEIVDNPGYPMSAGYWYLGDPDAMPGNGDEFLMYRIRIARNVTGAYGFSFLIDTDNKMGFTGAGADPNAVAGNPGFELEVIYGTNAGGLVSIMDVDGTTTGTTLSSYPGASHSQRSHAGYTNCPLSDPIFIDFYIPYDSLGVSPTDSIRMIFATATSPNSALGGSASDIGGVNDNLFSDGDSIFIAITDSTPSFTFGGCGWAIAQQGAQVSCHGDTDGWAWVDVWGGSPPVTYLWSTGATSDTVYNLGAGTYEIYVTSGGGCTDTVQVTVTEPDSLVANVDIIDSIQCFGDLNGTLGGFVTGGTPPYTTSWSNGALQDTLSNIGAGTYTYYVTDANGCTDSIVVNLTQPSSPIAVAIQNQNEILCFGDSIGSLDILITGGTPPYSVLWDDGNTDSLRNNLVAGTYSVVVTDANGCTDSLTTTLTQPAQPVGGLTILEAPISCFGGADGVGVVVATGGRSPYTYLWSNGETNDTATGLTAGSHTVIVTDSVGCTDTLALVMTQPDSALTLSIAMDAPVSCFGGNDGVASVAVSGGTLPYSYVWNTGDTTSSITGPAGSYSVVVTDSRGCSDSATINITQPTASLTVAITDSTDVLCFGDADGSATANATGGTPPYDYEWSNGVIDTAITGVSGGTYTVVVTDANGCQDSATVTIAEPSAELVATASILQTILCFGDSNGSGYVGITGGTSPYTISWSNGASTDTISGLTAGTYTATITDANGCQDTAVFTLTEPTALNVSGVVDANVLCFGDSTGEATITVTGGTTPYTYAWTSGQATANPTNLSAGTHTVVVTDANGCQDSVSLTITQPASALIAGTSSTVGVTCRGDVNGSANATASGGTPPYTYSWSNGMTGPNITGLAGGNYILTVTDANGCTDTSLVNIFEPAFELLVGAADGTTITCNGASDGTAYASASGGVPPYTYAWSNGMTGDTITGISAGSYIVTVTDSMGCTDTNTVVVTEPDSLLLNVTGSMITCFGLSDGSASSAPSGGEAPYSYLWNTGATTSSINMLSPGTYWVTVTDNRGCVQTDSIEITTPSMPLAAIITKTDVNCFGGADGTATANGSGGVSPYTYLWSDGQTGQTASGLIPGNYHVIMTDANGCQDSAFVTIAQPASALSSTSTLITAPTCGVSNGSGYITVSGGTPPYSFVWGDGTTNDTISGLGGGLIAVTITDSNGCILMDTLDVPPPAADLDVTAAVIGTISCYNGADGILYGTATGGTAPYTISWSTGYTGDTLTGVSAGTYTVFVVDSNGCTSSSSVVVGEPDSIATSTTVVANVSCFGGADGSATAAGSGGTPPFTYLWANGQTTATATGLSAGNHTVTVTDANGCSVLDSVTITQPATAVDVSATMDNPVSCFGGSDGQATAIGSGGTAPYTYLWANGQTSSTATGLSAGSHLVTVTDSLGCTDTVTVVITEPASAVSVSISQVWAVSCVGDADGWAAVNGNGGTSPYTFAWSNGQTGDSATGLAAGTYTVVITDANGCQDSIDVTVTEPATPLSATAIDALTITCFGSSDGTAYATASGGWAPYTYSWSTGSSNDTITGLAVGTYTVTITDSLGCQTTADVTLTQPTQVSATTAGISSVSCLGGSDGSAYATGSGGTPPYTYSWSNGELNDTAIALAAGTHTVTVTDANACVTTATITITEPATAVSASATVLSQVLCLGDSSASARASATGGTSPYTYLWGNGQTTRTATGLWAGSHTVVVTDANGCVDSATVTITQPASAVNASASMTAPVSCFGGNDGTASASATGGTPPYTFTWSNGVTGANTTTLSSQWYVVTATDANGCTDTARVFITQPTAPVTAGGTVVANVTCFGGSDGIAWANATGGTAPYTYAWSDGQTGDTATGLVAGNYAVLVTDSMGCQDLVSVVITEPATDIMAAATAYATTSCYGGADGAAYVTVTNGVAPFTYQWSDGQTTDTATGLAAGNHTVVVTDALGCEATTNVNIQSPPQDIILTPTVINNVSCLGGADGSANVFAQGGTSPYTYLWSDGQTTATANNLAAGTHSVIVTDAQGCMDTAQVTITEPSSSVDASASVLFPVNCFGGSDGYATATATGGTPPYSYSWSNGQAGITATGLDTGLYIVTVTDANGCTDTAHVTMTQPDSSVTVSIDVLNNVRCLGGSDGSALASATGGTPPYSFDWDHGTSVALASGLPAGTYTVTVTDDNGCQDSLSVVITQPSSVLSLTAVEFSAVNCFGGTDGVAVATATGGDAPYTYAWSNGASGDTATGLAAGSYTVMVTDSNGCQVTVGVTITQPASALSASATVTSNVLCFGTNTGSGTASATGGTAPYTYAWSDGQSTAIATGLAAGTYTVTVTDANGCSDTSSIVITQPSSSVGVLASVISDVNCFGGNDGQASVAYSGGTSPYVVNWSNGAATDTISGLTAGMYTVTITDANGCTRQDTVVITEPASALSASAVVQSNVDCFGSATGSAQASATGGTAPYTYSWSNGATAASATGLIAGTYTVTVTDANGCTDTSSVIITQPASALAVSLLSSQNVDCFGNATGSAEITIVGGTAPYTIAWSNGVNTALNANITAGTYSVTVTDANGCTDTLSITITQPAAALSSTSVVLSNVSCFGGNDGRAFITYTGGTAPYAVSWSNGATTDTIGNLTAGTYTVTITDANGCTTNESVTITEPSSAISASAVVVSNVDCFGNSTGSAQASATGGVAPYAYSWSNGATSANISGLIVGTYSVTITDANGCTDTASVTITQPSAALAVTLLNSADVDCFGNTTGSAEIDITGGTAPYSISWSNGATTAIIANLAAGSYTATVTDANGCTATTTVVITQPASALTSTSSVISNVNCFGGNNGEAYVSVTGGTAPYSVSWSNGSGNDTLSNVVAGTYTATITDANGCSTTESVTITQPASAIGISASINNHVSCFGGSNGSATASASGGTAPYTYSWSNGTTGASLNNVAAGTYTVTVTDINGCSTNTNVVITEPATAVAVAILSSSNVTCNGAANGTASAGASGGTGPYTYSWSNGASTATINNVAGGTYTVTVTDANGCTANASVTITEPAVALSSAVTILSHVDCFGGATGEAYVTYSGGTAPYTVTWVTGQTTDTISNLPAGSYSVTIVDANGCMTSQTVVITQPASGLSVSATVNSNVNCFGGTDGSATANVTGGTSPYTYSWSNGATTANMSNVTAGSYTVTVTDANGCIASTSVNITQPATPLSASAGVLSHVNCFGTATGSASVSASGGTGPYTYSWSNGASTSVINNVVAGTYTVTVTDANGCTDQSQVVITQPSSGMTVAAASTVDVSCNGGNDGAVQTTVSGGTTPYSYSWSNGATTQNLANLTAGTYTLTVTDASGCTATLSVSIAEPTPINIAKTGRGNVMCNGGMDGFASISVSGGVGPYNVSWNSGATGNSINNLVAGQYIATVTDANGCSDTVVFDITEPASSLSASVGFIQNVSCYDGNDGQAFVAISGGTAPYSISWSNGSSNDTIANLSAGSYVALVTDANGCVDSTSVIISQPQSDISANLNVLQHVMCKGDAAGIISSQVTGGTPPYQLSWSNGSASDTIQGLFAGLYTLTVTDANGCVGTFDATVLEPNAGLNAAAGMLNPVRCYGEADGVARVQISGGAAPYTVVWFDGSTADTIFNLPVGRYGVEIYDANGCYKTDSVDIIGPNEDLGVNANVVMVNCGGTNSGEIDVTPFGGTPPYSVSWNHGQSGQHITSLPVGVYPYTVVDGNGCIIQDTIEVVENDPIETDIYVEFATCPNSADGYVELNSQGGTPPYYYYFDGEPFTGIASDITPGSHEVTISDALGCDSTFYIYMGVDQEGDYLHIPNAFTPNEDRINEKYAIFGSECIGPSRFQIFDRWGNLVFSSHDPFNEFWNGRRDDGSLCKEDVYVWEFVSDNVEKRGHVVVIH</sequence>
<evidence type="ECO:0000259" key="1">
    <source>
        <dbReference type="SMART" id="SM00089"/>
    </source>
</evidence>
<dbReference type="NCBIfam" id="TIGR04131">
    <property type="entry name" value="Bac_Flav_CTERM"/>
    <property type="match status" value="1"/>
</dbReference>
<dbReference type="Gene3D" id="2.60.40.740">
    <property type="match status" value="40"/>
</dbReference>
<dbReference type="InterPro" id="IPR026341">
    <property type="entry name" value="T9SS_type_B"/>
</dbReference>
<evidence type="ECO:0000313" key="2">
    <source>
        <dbReference type="EMBL" id="KAB2810093.1"/>
    </source>
</evidence>
<feature type="domain" description="PKD/Chitinase" evidence="1">
    <location>
        <begin position="2138"/>
        <end position="2208"/>
    </location>
</feature>
<comment type="caution">
    <text evidence="2">The sequence shown here is derived from an EMBL/GenBank/DDBJ whole genome shotgun (WGS) entry which is preliminary data.</text>
</comment>
<proteinExistence type="predicted"/>
<feature type="domain" description="PKD/Chitinase" evidence="1">
    <location>
        <begin position="3057"/>
        <end position="3132"/>
    </location>
</feature>
<name>A0A6N6RIA0_9FLAO</name>
<dbReference type="InterPro" id="IPR022409">
    <property type="entry name" value="PKD/Chitinase_dom"/>
</dbReference>
<dbReference type="OrthoDB" id="607469at2"/>
<organism evidence="2 3">
    <name type="scientific">Phaeocystidibacter luteus</name>
    <dbReference type="NCBI Taxonomy" id="911197"/>
    <lineage>
        <taxon>Bacteria</taxon>
        <taxon>Pseudomonadati</taxon>
        <taxon>Bacteroidota</taxon>
        <taxon>Flavobacteriia</taxon>
        <taxon>Flavobacteriales</taxon>
        <taxon>Phaeocystidibacteraceae</taxon>
        <taxon>Phaeocystidibacter</taxon>
    </lineage>
</organism>
<gene>
    <name evidence="2" type="ORF">F8C67_07605</name>
</gene>
<dbReference type="Pfam" id="PF13573">
    <property type="entry name" value="SprB"/>
    <property type="match status" value="44"/>
</dbReference>
<evidence type="ECO:0000313" key="3">
    <source>
        <dbReference type="Proteomes" id="UP000468650"/>
    </source>
</evidence>
<accession>A0A6N6RIA0</accession>
<feature type="domain" description="PKD/Chitinase" evidence="1">
    <location>
        <begin position="2522"/>
        <end position="2591"/>
    </location>
</feature>
<feature type="domain" description="PKD/Chitinase" evidence="1">
    <location>
        <begin position="912"/>
        <end position="980"/>
    </location>
</feature>
<dbReference type="InterPro" id="IPR025667">
    <property type="entry name" value="SprB_repeat"/>
</dbReference>
<protein>
    <submittedName>
        <fullName evidence="2">T9SS type B sorting domain-containing protein</fullName>
    </submittedName>
</protein>
<dbReference type="SMART" id="SM00089">
    <property type="entry name" value="PKD"/>
    <property type="match status" value="7"/>
</dbReference>
<dbReference type="RefSeq" id="WP_151667237.1">
    <property type="nucleotide sequence ID" value="NZ_WBVO01000005.1"/>
</dbReference>
<feature type="domain" description="PKD/Chitinase" evidence="1">
    <location>
        <begin position="2753"/>
        <end position="2822"/>
    </location>
</feature>
<reference evidence="2 3" key="1">
    <citation type="submission" date="2019-09" db="EMBL/GenBank/DDBJ databases">
        <title>Genomes of family Cryomorphaceae.</title>
        <authorList>
            <person name="Bowman J.P."/>
        </authorList>
    </citation>
    <scope>NUCLEOTIDE SEQUENCE [LARGE SCALE GENOMIC DNA]</scope>
    <source>
        <strain evidence="2 3">LMG 25704</strain>
    </source>
</reference>